<sequence length="61" mass="7552">MYARLKYATGFVHSNMEVDDMLDYVHLDEKWFYITKERRKFYLVPGEKEPDRKSKRKHLLQ</sequence>
<dbReference type="InterPro" id="IPR036397">
    <property type="entry name" value="RNaseH_sf"/>
</dbReference>
<dbReference type="OrthoDB" id="166347at2759"/>
<accession>A0A6A4ZHT5</accession>
<comment type="caution">
    <text evidence="1">The sequence shown here is derived from an EMBL/GenBank/DDBJ whole genome shotgun (WGS) entry which is preliminary data.</text>
</comment>
<dbReference type="PANTHER" id="PTHR47169">
    <property type="entry name" value="OS01G0541250 PROTEIN"/>
    <property type="match status" value="1"/>
</dbReference>
<dbReference type="GO" id="GO:0003676">
    <property type="term" value="F:nucleic acid binding"/>
    <property type="evidence" value="ECO:0007669"/>
    <property type="project" value="InterPro"/>
</dbReference>
<name>A0A6A4ZHT5_9STRA</name>
<dbReference type="AlphaFoldDB" id="A0A6A4ZHT5"/>
<protein>
    <submittedName>
        <fullName evidence="1">Uncharacterized protein</fullName>
    </submittedName>
</protein>
<dbReference type="EMBL" id="VJMH01001577">
    <property type="protein sequence ID" value="KAF0711546.1"/>
    <property type="molecule type" value="Genomic_DNA"/>
</dbReference>
<proteinExistence type="predicted"/>
<reference evidence="1" key="1">
    <citation type="submission" date="2019-06" db="EMBL/GenBank/DDBJ databases">
        <title>Genomics analysis of Aphanomyces spp. identifies a new class of oomycete effector associated with host adaptation.</title>
        <authorList>
            <person name="Gaulin E."/>
        </authorList>
    </citation>
    <scope>NUCLEOTIDE SEQUENCE</scope>
    <source>
        <strain evidence="1">CBS 578.67</strain>
    </source>
</reference>
<evidence type="ECO:0000313" key="1">
    <source>
        <dbReference type="EMBL" id="KAF0711546.1"/>
    </source>
</evidence>
<dbReference type="Gene3D" id="3.30.420.10">
    <property type="entry name" value="Ribonuclease H-like superfamily/Ribonuclease H"/>
    <property type="match status" value="1"/>
</dbReference>
<organism evidence="1">
    <name type="scientific">Aphanomyces stellatus</name>
    <dbReference type="NCBI Taxonomy" id="120398"/>
    <lineage>
        <taxon>Eukaryota</taxon>
        <taxon>Sar</taxon>
        <taxon>Stramenopiles</taxon>
        <taxon>Oomycota</taxon>
        <taxon>Saprolegniomycetes</taxon>
        <taxon>Saprolegniales</taxon>
        <taxon>Verrucalvaceae</taxon>
        <taxon>Aphanomyces</taxon>
    </lineage>
</organism>
<gene>
    <name evidence="1" type="ORF">As57867_005196</name>
</gene>
<feature type="non-terminal residue" evidence="1">
    <location>
        <position position="61"/>
    </location>
</feature>